<dbReference type="Gene3D" id="3.40.50.300">
    <property type="entry name" value="P-loop containing nucleotide triphosphate hydrolases"/>
    <property type="match status" value="1"/>
</dbReference>
<keyword evidence="7" id="KW-0131">Cell cycle</keyword>
<evidence type="ECO:0000256" key="2">
    <source>
        <dbReference type="ARBA" id="ARBA00022490"/>
    </source>
</evidence>
<reference evidence="11" key="2">
    <citation type="submission" date="2025-08" db="UniProtKB">
        <authorList>
            <consortium name="Ensembl"/>
        </authorList>
    </citation>
    <scope>IDENTIFICATION</scope>
</reference>
<reference evidence="11" key="1">
    <citation type="submission" date="2019-06" db="EMBL/GenBank/DDBJ databases">
        <authorList>
            <consortium name="Wellcome Sanger Institute Data Sharing"/>
        </authorList>
    </citation>
    <scope>NUCLEOTIDE SEQUENCE [LARGE SCALE GENOMIC DNA]</scope>
</reference>
<feature type="compositionally biased region" description="Polar residues" evidence="9">
    <location>
        <begin position="414"/>
        <end position="423"/>
    </location>
</feature>
<evidence type="ECO:0000259" key="10">
    <source>
        <dbReference type="PROSITE" id="PS51719"/>
    </source>
</evidence>
<evidence type="ECO:0000256" key="6">
    <source>
        <dbReference type="ARBA" id="ARBA00023212"/>
    </source>
</evidence>
<sequence length="969" mass="105162">MSEFSVNDHLEGILSDFEALKRSFDIEDVDDLPASPVSSPISPSSSHLFLNHNKAGEGRGGGGGVQSPSATFNNNNNNLGSAAYHSRISLSSNPSPVLKSRTVVSSLSFNRGTMNKPAINNNGTSVTRAASFQNRFNPNGYFSSTLSGPGSDNDSLHSSSSSLEYSGGGGGVLSPTKLGSYPSPPPPGEYHHPQAQLQQQPGMQQQHFGGRLGLGGNHSLKKFSSHGSVFHSEVHEGPGIVLGGVQDPRGVSHGSMPSLDLQIGDGGGGIQRGGGEMSPGLRYGSANWNGRPHNAGSFGEDGYIGSNNHNHCQQQGPQVLQAPQPKPKETPRLNKFPLDLDSLVSSASTNSSTKPQGGLVSPNPPKPPPRSTAGFHYPISPPSASASPSASLSSLDSASDTPPLSLHHPCSPFSPRSPTPSQGSVPVPEVSRSPVPLSPAQTPQLELLSRPQVVQMSSPSSGPSSPSIPRPAGPLEDATGDGKDSVGSILQRIASFSRPVDADITPATVTPPPRALSNGGVSPLLVRPTETPPMPTPRLGKMKQEDTAGVLETESRAPMEDREEKERGVMAEQRGEEGESEATKENSTKGKEENGVDMKAEEEEEKQQKQQEEEDEEERGMSKQVEVTMEVSERVPGLTAGVIRGADLFGYVGIEAVLDQMRRKTMKAGFEFNIMVVGQSGLGKSTLVNTLFKSKVSRKSCTPNYEEKISKTVKLQSVSHVIEEKGVKMKLTVIDTPGFGDQINNENCWEPIVKYVNEQYEKYLKEELHVNRKRRIPDTRVHCCIYFLPATGHWLRPIDIEFMKRLGKIVSIVPVIAKADTLTIEERLEFKQRIRQDLAANGIRVYPQKEYDEDAEDRIVNDRIRESIPFAVVGTDKEHQVNGNKVLGRKTKWGIIEVENAAHCEFANLRDLLIRSHLQDLKDVTHNIHYETYRVRRLNESNMNFSELELSIRPLENGNGDKSESESHL</sequence>
<dbReference type="Pfam" id="PF00735">
    <property type="entry name" value="Septin"/>
    <property type="match status" value="1"/>
</dbReference>
<feature type="compositionally biased region" description="Low complexity" evidence="9">
    <location>
        <begin position="424"/>
        <end position="439"/>
    </location>
</feature>
<evidence type="ECO:0000256" key="3">
    <source>
        <dbReference type="ARBA" id="ARBA00022618"/>
    </source>
</evidence>
<feature type="region of interest" description="Disordered" evidence="9">
    <location>
        <begin position="143"/>
        <end position="208"/>
    </location>
</feature>
<dbReference type="InterPro" id="IPR027417">
    <property type="entry name" value="P-loop_NTPase"/>
</dbReference>
<feature type="domain" description="Septin-type G" evidence="10">
    <location>
        <begin position="668"/>
        <end position="940"/>
    </location>
</feature>
<dbReference type="GO" id="GO:0005856">
    <property type="term" value="C:cytoskeleton"/>
    <property type="evidence" value="ECO:0007669"/>
    <property type="project" value="UniProtKB-SubCell"/>
</dbReference>
<protein>
    <submittedName>
        <fullName evidence="11">Septin 12</fullName>
    </submittedName>
</protein>
<dbReference type="InParanoid" id="A0A667ZIV9"/>
<evidence type="ECO:0000256" key="5">
    <source>
        <dbReference type="ARBA" id="ARBA00023134"/>
    </source>
</evidence>
<evidence type="ECO:0000256" key="4">
    <source>
        <dbReference type="ARBA" id="ARBA00022741"/>
    </source>
</evidence>
<dbReference type="AlphaFoldDB" id="A0A667ZIV9"/>
<dbReference type="OrthoDB" id="416553at2759"/>
<gene>
    <name evidence="11" type="primary">septin12</name>
</gene>
<dbReference type="PROSITE" id="PS51719">
    <property type="entry name" value="G_SEPTIN"/>
    <property type="match status" value="1"/>
</dbReference>
<dbReference type="SUPFAM" id="SSF52540">
    <property type="entry name" value="P-loop containing nucleoside triphosphate hydrolases"/>
    <property type="match status" value="1"/>
</dbReference>
<keyword evidence="2" id="KW-0963">Cytoplasm</keyword>
<feature type="compositionally biased region" description="Low complexity" evidence="9">
    <location>
        <begin position="33"/>
        <end position="46"/>
    </location>
</feature>
<dbReference type="FunFam" id="3.40.50.300:FF:000143">
    <property type="entry name" value="septin-9 isoform X1"/>
    <property type="match status" value="1"/>
</dbReference>
<reference evidence="11" key="3">
    <citation type="submission" date="2025-09" db="UniProtKB">
        <authorList>
            <consortium name="Ensembl"/>
        </authorList>
    </citation>
    <scope>IDENTIFICATION</scope>
</reference>
<feature type="region of interest" description="Disordered" evidence="9">
    <location>
        <begin position="33"/>
        <end position="78"/>
    </location>
</feature>
<keyword evidence="4 8" id="KW-0547">Nucleotide-binding</keyword>
<feature type="compositionally biased region" description="Low complexity" evidence="9">
    <location>
        <begin position="150"/>
        <end position="165"/>
    </location>
</feature>
<dbReference type="CDD" id="cd01850">
    <property type="entry name" value="CDC_Septin"/>
    <property type="match status" value="1"/>
</dbReference>
<name>A0A667ZIV9_9TELE</name>
<comment type="similarity">
    <text evidence="8">Belongs to the TRAFAC class TrmE-Era-EngA-EngB-Septin-like GTPase superfamily. Septin GTPase family.</text>
</comment>
<feature type="compositionally biased region" description="Low complexity" evidence="9">
    <location>
        <begin position="449"/>
        <end position="465"/>
    </location>
</feature>
<feature type="compositionally biased region" description="Basic and acidic residues" evidence="9">
    <location>
        <begin position="553"/>
        <end position="599"/>
    </location>
</feature>
<organism evidence="11 12">
    <name type="scientific">Myripristis murdjan</name>
    <name type="common">pinecone soldierfish</name>
    <dbReference type="NCBI Taxonomy" id="586833"/>
    <lineage>
        <taxon>Eukaryota</taxon>
        <taxon>Metazoa</taxon>
        <taxon>Chordata</taxon>
        <taxon>Craniata</taxon>
        <taxon>Vertebrata</taxon>
        <taxon>Euteleostomi</taxon>
        <taxon>Actinopterygii</taxon>
        <taxon>Neopterygii</taxon>
        <taxon>Teleostei</taxon>
        <taxon>Neoteleostei</taxon>
        <taxon>Acanthomorphata</taxon>
        <taxon>Holocentriformes</taxon>
        <taxon>Holocentridae</taxon>
        <taxon>Myripristis</taxon>
    </lineage>
</organism>
<keyword evidence="5 8" id="KW-0342">GTP-binding</keyword>
<dbReference type="InterPro" id="IPR030379">
    <property type="entry name" value="G_SEPTIN_dom"/>
</dbReference>
<dbReference type="PANTHER" id="PTHR18884">
    <property type="entry name" value="SEPTIN"/>
    <property type="match status" value="1"/>
</dbReference>
<evidence type="ECO:0000256" key="9">
    <source>
        <dbReference type="SAM" id="MobiDB-lite"/>
    </source>
</evidence>
<evidence type="ECO:0000313" key="12">
    <source>
        <dbReference type="Proteomes" id="UP000472263"/>
    </source>
</evidence>
<feature type="compositionally biased region" description="Low complexity" evidence="9">
    <location>
        <begin position="313"/>
        <end position="323"/>
    </location>
</feature>
<feature type="region of interest" description="Disordered" evidence="9">
    <location>
        <begin position="283"/>
        <end position="624"/>
    </location>
</feature>
<evidence type="ECO:0000256" key="1">
    <source>
        <dbReference type="ARBA" id="ARBA00004245"/>
    </source>
</evidence>
<proteinExistence type="inferred from homology"/>
<accession>A0A667ZIV9</accession>
<dbReference type="GeneTree" id="ENSGT00940000158310"/>
<comment type="subcellular location">
    <subcellularLocation>
        <location evidence="1">Cytoplasm</location>
        <location evidence="1">Cytoskeleton</location>
    </subcellularLocation>
</comment>
<evidence type="ECO:0000313" key="11">
    <source>
        <dbReference type="Ensembl" id="ENSMMDP00005035694.1"/>
    </source>
</evidence>
<dbReference type="InterPro" id="IPR016491">
    <property type="entry name" value="Septin"/>
</dbReference>
<dbReference type="Ensembl" id="ENSMMDT00005036474.1">
    <property type="protein sequence ID" value="ENSMMDP00005035694.1"/>
    <property type="gene ID" value="ENSMMDG00005014513.1"/>
</dbReference>
<keyword evidence="12" id="KW-1185">Reference proteome</keyword>
<keyword evidence="3" id="KW-0132">Cell division</keyword>
<feature type="compositionally biased region" description="Low complexity" evidence="9">
    <location>
        <begin position="193"/>
        <end position="206"/>
    </location>
</feature>
<evidence type="ECO:0000256" key="7">
    <source>
        <dbReference type="ARBA" id="ARBA00023306"/>
    </source>
</evidence>
<feature type="compositionally biased region" description="Low complexity" evidence="9">
    <location>
        <begin position="382"/>
        <end position="406"/>
    </location>
</feature>
<evidence type="ECO:0000256" key="8">
    <source>
        <dbReference type="RuleBase" id="RU004560"/>
    </source>
</evidence>
<dbReference type="GO" id="GO:0051301">
    <property type="term" value="P:cell division"/>
    <property type="evidence" value="ECO:0007669"/>
    <property type="project" value="UniProtKB-KW"/>
</dbReference>
<keyword evidence="6" id="KW-0206">Cytoskeleton</keyword>
<feature type="compositionally biased region" description="Low complexity" evidence="9">
    <location>
        <begin position="342"/>
        <end position="352"/>
    </location>
</feature>
<dbReference type="GO" id="GO:0005525">
    <property type="term" value="F:GTP binding"/>
    <property type="evidence" value="ECO:0007669"/>
    <property type="project" value="UniProtKB-KW"/>
</dbReference>
<dbReference type="Proteomes" id="UP000472263">
    <property type="component" value="Chromosome 8"/>
</dbReference>